<dbReference type="Proteomes" id="UP000027135">
    <property type="component" value="Unassembled WGS sequence"/>
</dbReference>
<protein>
    <recommendedName>
        <fullName evidence="4">Essential MCU regulator, mitochondrial</fullName>
    </recommendedName>
</protein>
<accession>A0A067QI51</accession>
<evidence type="ECO:0000313" key="2">
    <source>
        <dbReference type="EMBL" id="KDR08426.1"/>
    </source>
</evidence>
<dbReference type="InParanoid" id="A0A067QI51"/>
<dbReference type="AlphaFoldDB" id="A0A067QI51"/>
<gene>
    <name evidence="2" type="ORF">L798_01772</name>
</gene>
<dbReference type="eggNOG" id="ENOG502SBN7">
    <property type="taxonomic scope" value="Eukaryota"/>
</dbReference>
<reference evidence="2 3" key="1">
    <citation type="journal article" date="2014" name="Nat. Commun.">
        <title>Molecular traces of alternative social organization in a termite genome.</title>
        <authorList>
            <person name="Terrapon N."/>
            <person name="Li C."/>
            <person name="Robertson H.M."/>
            <person name="Ji L."/>
            <person name="Meng X."/>
            <person name="Booth W."/>
            <person name="Chen Z."/>
            <person name="Childers C.P."/>
            <person name="Glastad K.M."/>
            <person name="Gokhale K."/>
            <person name="Gowin J."/>
            <person name="Gronenberg W."/>
            <person name="Hermansen R.A."/>
            <person name="Hu H."/>
            <person name="Hunt B.G."/>
            <person name="Huylmans A.K."/>
            <person name="Khalil S.M."/>
            <person name="Mitchell R.D."/>
            <person name="Munoz-Torres M.C."/>
            <person name="Mustard J.A."/>
            <person name="Pan H."/>
            <person name="Reese J.T."/>
            <person name="Scharf M.E."/>
            <person name="Sun F."/>
            <person name="Vogel H."/>
            <person name="Xiao J."/>
            <person name="Yang W."/>
            <person name="Yang Z."/>
            <person name="Yang Z."/>
            <person name="Zhou J."/>
            <person name="Zhu J."/>
            <person name="Brent C.S."/>
            <person name="Elsik C.G."/>
            <person name="Goodisman M.A."/>
            <person name="Liberles D.A."/>
            <person name="Roe R.M."/>
            <person name="Vargo E.L."/>
            <person name="Vilcinskas A."/>
            <person name="Wang J."/>
            <person name="Bornberg-Bauer E."/>
            <person name="Korb J."/>
            <person name="Zhang G."/>
            <person name="Liebig J."/>
        </authorList>
    </citation>
    <scope>NUCLEOTIDE SEQUENCE [LARGE SCALE GENOMIC DNA]</scope>
    <source>
        <tissue evidence="2">Whole organism</tissue>
    </source>
</reference>
<name>A0A067QI51_ZOONE</name>
<feature type="signal peptide" evidence="1">
    <location>
        <begin position="1"/>
        <end position="25"/>
    </location>
</feature>
<dbReference type="OMA" id="FMRLLMM"/>
<feature type="chain" id="PRO_5001644046" description="Essential MCU regulator, mitochondrial" evidence="1">
    <location>
        <begin position="26"/>
        <end position="91"/>
    </location>
</feature>
<evidence type="ECO:0008006" key="4">
    <source>
        <dbReference type="Google" id="ProtNLM"/>
    </source>
</evidence>
<keyword evidence="1" id="KW-0732">Signal</keyword>
<evidence type="ECO:0000256" key="1">
    <source>
        <dbReference type="SAM" id="SignalP"/>
    </source>
</evidence>
<proteinExistence type="predicted"/>
<evidence type="ECO:0000313" key="3">
    <source>
        <dbReference type="Proteomes" id="UP000027135"/>
    </source>
</evidence>
<dbReference type="EMBL" id="KK853329">
    <property type="protein sequence ID" value="KDR08426.1"/>
    <property type="molecule type" value="Genomic_DNA"/>
</dbReference>
<sequence length="91" mass="10254">MGPILRKIVFTIALTAIFLLGASEARRRKNNKQKQIQSRETNVIKFVQLLVLRLVYGIATSMGFGENISEFFGGIFVPPGVEDDDDLDFDY</sequence>
<organism evidence="2 3">
    <name type="scientific">Zootermopsis nevadensis</name>
    <name type="common">Dampwood termite</name>
    <dbReference type="NCBI Taxonomy" id="136037"/>
    <lineage>
        <taxon>Eukaryota</taxon>
        <taxon>Metazoa</taxon>
        <taxon>Ecdysozoa</taxon>
        <taxon>Arthropoda</taxon>
        <taxon>Hexapoda</taxon>
        <taxon>Insecta</taxon>
        <taxon>Pterygota</taxon>
        <taxon>Neoptera</taxon>
        <taxon>Polyneoptera</taxon>
        <taxon>Dictyoptera</taxon>
        <taxon>Blattodea</taxon>
        <taxon>Blattoidea</taxon>
        <taxon>Termitoidae</taxon>
        <taxon>Termopsidae</taxon>
        <taxon>Zootermopsis</taxon>
    </lineage>
</organism>
<keyword evidence="3" id="KW-1185">Reference proteome</keyword>